<evidence type="ECO:0000313" key="2">
    <source>
        <dbReference type="Proteomes" id="UP001162480"/>
    </source>
</evidence>
<dbReference type="EMBL" id="OX597819">
    <property type="protein sequence ID" value="CAI9723990.1"/>
    <property type="molecule type" value="Genomic_DNA"/>
</dbReference>
<name>A0AA36AX96_OCTVU</name>
<organism evidence="1 2">
    <name type="scientific">Octopus vulgaris</name>
    <name type="common">Common octopus</name>
    <dbReference type="NCBI Taxonomy" id="6645"/>
    <lineage>
        <taxon>Eukaryota</taxon>
        <taxon>Metazoa</taxon>
        <taxon>Spiralia</taxon>
        <taxon>Lophotrochozoa</taxon>
        <taxon>Mollusca</taxon>
        <taxon>Cephalopoda</taxon>
        <taxon>Coleoidea</taxon>
        <taxon>Octopodiformes</taxon>
        <taxon>Octopoda</taxon>
        <taxon>Incirrata</taxon>
        <taxon>Octopodidae</taxon>
        <taxon>Octopus</taxon>
    </lineage>
</organism>
<sequence>MKVGRLFSDHHRSVTGSINAIVHGVLSDQQHIQHKEPYQMNRALLQRTTIQPHDILQEFEKQNVTTLAKYTRVELGNKRKPGKKSSLEVRLCVLSVAKPESIDDAFGIKKQHRIIGYAGIRLHNLHHSGVCDKVKKIEHENTVLFVE</sequence>
<evidence type="ECO:0000313" key="1">
    <source>
        <dbReference type="EMBL" id="CAI9723990.1"/>
    </source>
</evidence>
<proteinExistence type="predicted"/>
<dbReference type="AlphaFoldDB" id="A0AA36AX96"/>
<dbReference type="Proteomes" id="UP001162480">
    <property type="component" value="Chromosome 6"/>
</dbReference>
<protein>
    <submittedName>
        <fullName evidence="1">Uncharacterized protein</fullName>
    </submittedName>
</protein>
<accession>A0AA36AX96</accession>
<gene>
    <name evidence="1" type="ORF">OCTVUL_1B029574</name>
</gene>
<keyword evidence="2" id="KW-1185">Reference proteome</keyword>
<reference evidence="1" key="1">
    <citation type="submission" date="2023-08" db="EMBL/GenBank/DDBJ databases">
        <authorList>
            <person name="Alioto T."/>
            <person name="Alioto T."/>
            <person name="Gomez Garrido J."/>
        </authorList>
    </citation>
    <scope>NUCLEOTIDE SEQUENCE</scope>
</reference>